<dbReference type="OrthoDB" id="2943149at2"/>
<dbReference type="InterPro" id="IPR055247">
    <property type="entry name" value="InsJ-like_HTH"/>
</dbReference>
<accession>A0A1M5QH27</accession>
<proteinExistence type="inferred from homology"/>
<dbReference type="InterPro" id="IPR009057">
    <property type="entry name" value="Homeodomain-like_sf"/>
</dbReference>
<dbReference type="Gene3D" id="1.10.10.10">
    <property type="entry name" value="Winged helix-like DNA-binding domain superfamily/Winged helix DNA-binding domain"/>
    <property type="match status" value="1"/>
</dbReference>
<evidence type="ECO:0000313" key="3">
    <source>
        <dbReference type="EMBL" id="SHH13176.1"/>
    </source>
</evidence>
<dbReference type="AlphaFoldDB" id="A0A1M5QH27"/>
<dbReference type="InterPro" id="IPR052057">
    <property type="entry name" value="IS150/IS1296_orfA-like"/>
</dbReference>
<reference evidence="4" key="1">
    <citation type="submission" date="2016-11" db="EMBL/GenBank/DDBJ databases">
        <authorList>
            <person name="Varghese N."/>
            <person name="Submissions S."/>
        </authorList>
    </citation>
    <scope>NUCLEOTIDE SEQUENCE [LARGE SCALE GENOMIC DNA]</scope>
    <source>
        <strain evidence="4">DSM 15449</strain>
    </source>
</reference>
<evidence type="ECO:0000313" key="4">
    <source>
        <dbReference type="Proteomes" id="UP000183954"/>
    </source>
</evidence>
<dbReference type="EMBL" id="FQXJ01000003">
    <property type="protein sequence ID" value="SHH13176.1"/>
    <property type="molecule type" value="Genomic_DNA"/>
</dbReference>
<comment type="similarity">
    <text evidence="1">Belongs to the IS150/IS1296 orfA family.</text>
</comment>
<evidence type="ECO:0000259" key="2">
    <source>
        <dbReference type="Pfam" id="PF13518"/>
    </source>
</evidence>
<dbReference type="PANTHER" id="PTHR33795:SF1">
    <property type="entry name" value="INSERTION ELEMENT IS150 PROTEIN INSJ"/>
    <property type="match status" value="1"/>
</dbReference>
<feature type="domain" description="Insertion element IS150 protein InsJ-like helix-turn-helix" evidence="2">
    <location>
        <begin position="15"/>
        <end position="55"/>
    </location>
</feature>
<protein>
    <submittedName>
        <fullName evidence="3">Helix-turn-helix domain-containing protein</fullName>
    </submittedName>
</protein>
<dbReference type="InterPro" id="IPR036388">
    <property type="entry name" value="WH-like_DNA-bd_sf"/>
</dbReference>
<name>A0A1M5QH27_9FIRM</name>
<evidence type="ECO:0000256" key="1">
    <source>
        <dbReference type="ARBA" id="ARBA00038232"/>
    </source>
</evidence>
<sequence length="139" mass="16371">MVIKGQKLKHYSGDFKLSAVEEVLTDHMGLRETARKYGVTHKMVQTWIRLYLEKGKNYFNSDASKHKSELINVIPLTQNKDHKNLVTPRKLKHSNVDESSLPDEIQNELNRLRMENEYLKKLNALVRKKEKSRTRIKLK</sequence>
<dbReference type="Pfam" id="PF13518">
    <property type="entry name" value="HTH_28"/>
    <property type="match status" value="1"/>
</dbReference>
<keyword evidence="4" id="KW-1185">Reference proteome</keyword>
<dbReference type="PANTHER" id="PTHR33795">
    <property type="entry name" value="INSERTION ELEMENT IS150 PROTEIN INSJ"/>
    <property type="match status" value="1"/>
</dbReference>
<gene>
    <name evidence="3" type="ORF">SAMN02746098_00254</name>
</gene>
<dbReference type="Proteomes" id="UP000183954">
    <property type="component" value="Unassembled WGS sequence"/>
</dbReference>
<organism evidence="3 4">
    <name type="scientific">Desulfosporosinus lacus DSM 15449</name>
    <dbReference type="NCBI Taxonomy" id="1121420"/>
    <lineage>
        <taxon>Bacteria</taxon>
        <taxon>Bacillati</taxon>
        <taxon>Bacillota</taxon>
        <taxon>Clostridia</taxon>
        <taxon>Eubacteriales</taxon>
        <taxon>Desulfitobacteriaceae</taxon>
        <taxon>Desulfosporosinus</taxon>
    </lineage>
</organism>
<dbReference type="SUPFAM" id="SSF46689">
    <property type="entry name" value="Homeodomain-like"/>
    <property type="match status" value="1"/>
</dbReference>